<dbReference type="GO" id="GO:0005737">
    <property type="term" value="C:cytoplasm"/>
    <property type="evidence" value="ECO:0007669"/>
    <property type="project" value="UniProtKB-SubCell"/>
</dbReference>
<dbReference type="GO" id="GO:0030257">
    <property type="term" value="C:type III protein secretion system complex"/>
    <property type="evidence" value="ECO:0007669"/>
    <property type="project" value="InterPro"/>
</dbReference>
<evidence type="ECO:0000256" key="3">
    <source>
        <dbReference type="ARBA" id="ARBA00022490"/>
    </source>
</evidence>
<dbReference type="FunFam" id="3.40.50.12240:FF:000002">
    <property type="entry name" value="Flagellum-specific ATP synthase FliI"/>
    <property type="match status" value="1"/>
</dbReference>
<dbReference type="InterPro" id="IPR000194">
    <property type="entry name" value="ATPase_F1/V1/A1_a/bsu_nucl-bd"/>
</dbReference>
<dbReference type="GO" id="GO:0005524">
    <property type="term" value="F:ATP binding"/>
    <property type="evidence" value="ECO:0007669"/>
    <property type="project" value="UniProtKB-KW"/>
</dbReference>
<dbReference type="SUPFAM" id="SSF52540">
    <property type="entry name" value="P-loop containing nucleoside triphosphate hydrolases"/>
    <property type="match status" value="1"/>
</dbReference>
<dbReference type="InterPro" id="IPR040627">
    <property type="entry name" value="T3SS_ATPase_C"/>
</dbReference>
<comment type="subcellular location">
    <subcellularLocation>
        <location evidence="1">Cytoplasm</location>
    </subcellularLocation>
</comment>
<comment type="caution">
    <text evidence="9">The sequence shown here is derived from an EMBL/GenBank/DDBJ whole genome shotgun (WGS) entry which is preliminary data.</text>
</comment>
<dbReference type="GO" id="GO:0046933">
    <property type="term" value="F:proton-transporting ATP synthase activity, rotational mechanism"/>
    <property type="evidence" value="ECO:0007669"/>
    <property type="project" value="TreeGrafter"/>
</dbReference>
<dbReference type="CDD" id="cd18117">
    <property type="entry name" value="ATP-synt_flagellum-secretory_path_III_N"/>
    <property type="match status" value="1"/>
</dbReference>
<keyword evidence="6" id="KW-0653">Protein transport</keyword>
<keyword evidence="2" id="KW-0813">Transport</keyword>
<keyword evidence="3" id="KW-0963">Cytoplasm</keyword>
<dbReference type="Gene3D" id="3.40.50.12240">
    <property type="match status" value="1"/>
</dbReference>
<reference evidence="9" key="1">
    <citation type="submission" date="2022-12" db="EMBL/GenBank/DDBJ databases">
        <title>Reference genome sequencing for broad-spectrum identification of bacterial and archaeal isolates by mass spectrometry.</title>
        <authorList>
            <person name="Sekiguchi Y."/>
            <person name="Tourlousse D.M."/>
        </authorList>
    </citation>
    <scope>NUCLEOTIDE SEQUENCE</scope>
    <source>
        <strain evidence="9">ASRB1</strain>
    </source>
</reference>
<keyword evidence="5" id="KW-0067">ATP-binding</keyword>
<dbReference type="AlphaFoldDB" id="A0A9W6FRJ0"/>
<dbReference type="PANTHER" id="PTHR15184:SF9">
    <property type="entry name" value="SPI-1 TYPE 3 SECRETION SYSTEM ATPASE"/>
    <property type="match status" value="1"/>
</dbReference>
<sequence>MHDDYLKLRQVIPRFKDFPRWRKFGRVVYLVGNIVEVAGLRAALGDVCKILPAGGFKPIYAEVIGFNQKRLKLSPLTPLSGIAPGDTVQPHHQASAISLHPSILGRVIDGMGEPIDGKGPLLQGISYPLSGDISNCMERPVIKEQLDVGIRSINSLLPIGKGQRMGIFAGSGVGKSTLLGMIARYTSADVNVIALIGERGREVNEFLESELGADGLEHSVVVVATSDQPATVRMRGAYVACAIAEFFRDQGRDVLLMMDSVTRFAMAAREVYLAAGEPPTTKGYTPSVFSHLPRLLERAGNFERASITGIYSVLVEGGDMEDPIADSVRSILDGHIVLDRSLTQKRHYPAINLLKSVSRLASRLHNEKDKFLAAKLTRTLSRYNESEDMIHIGAYIRGSHAETDYAIDMIDRINDFLRQPVDEKCTIEEARASLAALFE</sequence>
<dbReference type="CDD" id="cd01136">
    <property type="entry name" value="ATPase_flagellum-secretory_path_III"/>
    <property type="match status" value="1"/>
</dbReference>
<evidence type="ECO:0000313" key="9">
    <source>
        <dbReference type="EMBL" id="GLI33587.1"/>
    </source>
</evidence>
<accession>A0A9W6FRJ0</accession>
<dbReference type="Proteomes" id="UP001144372">
    <property type="component" value="Unassembled WGS sequence"/>
</dbReference>
<dbReference type="Pfam" id="PF00006">
    <property type="entry name" value="ATP-synt_ab"/>
    <property type="match status" value="1"/>
</dbReference>
<dbReference type="NCBIfam" id="TIGR01026">
    <property type="entry name" value="fliI_yscN"/>
    <property type="match status" value="1"/>
</dbReference>
<evidence type="ECO:0000259" key="8">
    <source>
        <dbReference type="SMART" id="SM00382"/>
    </source>
</evidence>
<keyword evidence="10" id="KW-1185">Reference proteome</keyword>
<dbReference type="PANTHER" id="PTHR15184">
    <property type="entry name" value="ATP SYNTHASE"/>
    <property type="match status" value="1"/>
</dbReference>
<gene>
    <name evidence="9" type="primary">fliI</name>
    <name evidence="9" type="ORF">DAMNIGENAA_10200</name>
</gene>
<evidence type="ECO:0000256" key="2">
    <source>
        <dbReference type="ARBA" id="ARBA00022448"/>
    </source>
</evidence>
<evidence type="ECO:0000256" key="4">
    <source>
        <dbReference type="ARBA" id="ARBA00022741"/>
    </source>
</evidence>
<dbReference type="InterPro" id="IPR050053">
    <property type="entry name" value="ATPase_alpha/beta_chains"/>
</dbReference>
<evidence type="ECO:0000256" key="5">
    <source>
        <dbReference type="ARBA" id="ARBA00022840"/>
    </source>
</evidence>
<dbReference type="Pfam" id="PF18269">
    <property type="entry name" value="T3SS_ATPase_C"/>
    <property type="match status" value="1"/>
</dbReference>
<keyword evidence="7" id="KW-1278">Translocase</keyword>
<feature type="domain" description="AAA+ ATPase" evidence="8">
    <location>
        <begin position="161"/>
        <end position="342"/>
    </location>
</feature>
<keyword evidence="4" id="KW-0547">Nucleotide-binding</keyword>
<organism evidence="9 10">
    <name type="scientific">Desulforhabdus amnigena</name>
    <dbReference type="NCBI Taxonomy" id="40218"/>
    <lineage>
        <taxon>Bacteria</taxon>
        <taxon>Pseudomonadati</taxon>
        <taxon>Thermodesulfobacteriota</taxon>
        <taxon>Syntrophobacteria</taxon>
        <taxon>Syntrophobacterales</taxon>
        <taxon>Syntrophobacteraceae</taxon>
        <taxon>Desulforhabdus</taxon>
    </lineage>
</organism>
<evidence type="ECO:0000313" key="10">
    <source>
        <dbReference type="Proteomes" id="UP001144372"/>
    </source>
</evidence>
<evidence type="ECO:0000256" key="7">
    <source>
        <dbReference type="ARBA" id="ARBA00022967"/>
    </source>
</evidence>
<dbReference type="SMART" id="SM00382">
    <property type="entry name" value="AAA"/>
    <property type="match status" value="1"/>
</dbReference>
<evidence type="ECO:0000256" key="6">
    <source>
        <dbReference type="ARBA" id="ARBA00022927"/>
    </source>
</evidence>
<proteinExistence type="predicted"/>
<dbReference type="GO" id="GO:0030254">
    <property type="term" value="P:protein secretion by the type III secretion system"/>
    <property type="evidence" value="ECO:0007669"/>
    <property type="project" value="InterPro"/>
</dbReference>
<dbReference type="InterPro" id="IPR003593">
    <property type="entry name" value="AAA+_ATPase"/>
</dbReference>
<dbReference type="GO" id="GO:0016887">
    <property type="term" value="F:ATP hydrolysis activity"/>
    <property type="evidence" value="ECO:0007669"/>
    <property type="project" value="InterPro"/>
</dbReference>
<dbReference type="InterPro" id="IPR005714">
    <property type="entry name" value="ATPase_T3SS_FliI/YscN"/>
</dbReference>
<evidence type="ECO:0000256" key="1">
    <source>
        <dbReference type="ARBA" id="ARBA00004496"/>
    </source>
</evidence>
<dbReference type="InterPro" id="IPR027417">
    <property type="entry name" value="P-loop_NTPase"/>
</dbReference>
<protein>
    <submittedName>
        <fullName evidence="9">Flagellum-specific ATP synthase FliI</fullName>
    </submittedName>
</protein>
<dbReference type="EMBL" id="BSDR01000001">
    <property type="protein sequence ID" value="GLI33587.1"/>
    <property type="molecule type" value="Genomic_DNA"/>
</dbReference>
<name>A0A9W6FRJ0_9BACT</name>